<dbReference type="InterPro" id="IPR036291">
    <property type="entry name" value="NAD(P)-bd_dom_sf"/>
</dbReference>
<keyword evidence="5" id="KW-1185">Reference proteome</keyword>
<reference evidence="4" key="1">
    <citation type="submission" date="2022-01" db="EMBL/GenBank/DDBJ databases">
        <authorList>
            <person name="Jo J.-H."/>
            <person name="Im W.-T."/>
        </authorList>
    </citation>
    <scope>NUCLEOTIDE SEQUENCE</scope>
    <source>
        <strain evidence="4">XY25</strain>
    </source>
</reference>
<sequence length="366" mass="40311">MRTYEEVLEQIAGERRTWLVTGAAGFIGSNLLEKLLVLGQAVVGLDNFSTGSRDNLELVKGIVGEARWQNFHFIEGDIRDLAACRQACEGVELVLHQAALGSVPRSVADPIASHENNISGFLNLLVAARDAKVSRLVYASSSSVYGDDQQLPKVESRIGQQLSPYAVTKYVDELYAANFARTYDFPSIGLRYFNVFGPRQKPDGPYAAVIPAWIQAMLNKEPIYINGDGETARDFCYVDNAVQANLLAAMTEDPAAVNEIYNIALNSQMSLNMLFETLRALVGTHFPETLAIKAIYRDFRAGDMRFSRANIGKAHGLLGYHPVWPVQRGLKKTVEWYIAQSRAASDREQRIVAGEPVAAVPENAAL</sequence>
<dbReference type="PRINTS" id="PR01713">
    <property type="entry name" value="NUCEPIMERASE"/>
</dbReference>
<evidence type="ECO:0000256" key="1">
    <source>
        <dbReference type="ARBA" id="ARBA00005125"/>
    </source>
</evidence>
<dbReference type="PANTHER" id="PTHR43000">
    <property type="entry name" value="DTDP-D-GLUCOSE 4,6-DEHYDRATASE-RELATED"/>
    <property type="match status" value="1"/>
</dbReference>
<comment type="caution">
    <text evidence="4">The sequence shown here is derived from an EMBL/GenBank/DDBJ whole genome shotgun (WGS) entry which is preliminary data.</text>
</comment>
<protein>
    <submittedName>
        <fullName evidence="4">SDR family oxidoreductase</fullName>
    </submittedName>
</protein>
<evidence type="ECO:0000256" key="2">
    <source>
        <dbReference type="ARBA" id="ARBA00007637"/>
    </source>
</evidence>
<evidence type="ECO:0000313" key="5">
    <source>
        <dbReference type="Proteomes" id="UP001165384"/>
    </source>
</evidence>
<evidence type="ECO:0000313" key="4">
    <source>
        <dbReference type="EMBL" id="MCG2578663.1"/>
    </source>
</evidence>
<organism evidence="4 5">
    <name type="scientific">Dechloromonas hankyongensis</name>
    <dbReference type="NCBI Taxonomy" id="2908002"/>
    <lineage>
        <taxon>Bacteria</taxon>
        <taxon>Pseudomonadati</taxon>
        <taxon>Pseudomonadota</taxon>
        <taxon>Betaproteobacteria</taxon>
        <taxon>Rhodocyclales</taxon>
        <taxon>Azonexaceae</taxon>
        <taxon>Dechloromonas</taxon>
    </lineage>
</organism>
<name>A0ABS9K6A5_9RHOO</name>
<dbReference type="Pfam" id="PF01370">
    <property type="entry name" value="Epimerase"/>
    <property type="match status" value="1"/>
</dbReference>
<dbReference type="CDD" id="cd05256">
    <property type="entry name" value="UDP_AE_SDR_e"/>
    <property type="match status" value="1"/>
</dbReference>
<comment type="pathway">
    <text evidence="1">Bacterial outer membrane biogenesis; LPS O-antigen biosynthesis.</text>
</comment>
<dbReference type="InterPro" id="IPR001509">
    <property type="entry name" value="Epimerase_deHydtase"/>
</dbReference>
<feature type="domain" description="NAD-dependent epimerase/dehydratase" evidence="3">
    <location>
        <begin position="18"/>
        <end position="264"/>
    </location>
</feature>
<dbReference type="EMBL" id="JAKLTN010000004">
    <property type="protein sequence ID" value="MCG2578663.1"/>
    <property type="molecule type" value="Genomic_DNA"/>
</dbReference>
<dbReference type="Gene3D" id="3.40.50.720">
    <property type="entry name" value="NAD(P)-binding Rossmann-like Domain"/>
    <property type="match status" value="1"/>
</dbReference>
<proteinExistence type="inferred from homology"/>
<dbReference type="Proteomes" id="UP001165384">
    <property type="component" value="Unassembled WGS sequence"/>
</dbReference>
<comment type="similarity">
    <text evidence="2">Belongs to the NAD(P)-dependent epimerase/dehydratase family.</text>
</comment>
<accession>A0ABS9K6A5</accession>
<gene>
    <name evidence="4" type="ORF">LZ012_16820</name>
</gene>
<dbReference type="Gene3D" id="3.90.25.10">
    <property type="entry name" value="UDP-galactose 4-epimerase, domain 1"/>
    <property type="match status" value="1"/>
</dbReference>
<dbReference type="SUPFAM" id="SSF51735">
    <property type="entry name" value="NAD(P)-binding Rossmann-fold domains"/>
    <property type="match status" value="1"/>
</dbReference>
<dbReference type="RefSeq" id="WP_275712052.1">
    <property type="nucleotide sequence ID" value="NZ_JAKLTN010000004.1"/>
</dbReference>
<evidence type="ECO:0000259" key="3">
    <source>
        <dbReference type="Pfam" id="PF01370"/>
    </source>
</evidence>